<evidence type="ECO:0000259" key="5">
    <source>
        <dbReference type="Pfam" id="PF07635"/>
    </source>
</evidence>
<feature type="domain" description="Cytochrome C Planctomycete-type" evidence="5">
    <location>
        <begin position="41"/>
        <end position="88"/>
    </location>
</feature>
<name>A0ABT7PJF3_9BACT</name>
<reference evidence="7 8" key="1">
    <citation type="submission" date="2023-06" db="EMBL/GenBank/DDBJ databases">
        <title>Roseiconus lacunae JC819 isolated from Gulf of Mannar region, Tamil Nadu.</title>
        <authorList>
            <person name="Pk S."/>
            <person name="Ch S."/>
            <person name="Ch V.R."/>
        </authorList>
    </citation>
    <scope>NUCLEOTIDE SEQUENCE [LARGE SCALE GENOMIC DNA]</scope>
    <source>
        <strain evidence="7 8">JC819</strain>
    </source>
</reference>
<evidence type="ECO:0000259" key="1">
    <source>
        <dbReference type="Pfam" id="PF07624"/>
    </source>
</evidence>
<dbReference type="EMBL" id="JASZZN010000008">
    <property type="protein sequence ID" value="MDM4016463.1"/>
    <property type="molecule type" value="Genomic_DNA"/>
</dbReference>
<feature type="domain" description="DUF1587" evidence="2">
    <location>
        <begin position="125"/>
        <end position="192"/>
    </location>
</feature>
<dbReference type="InterPro" id="IPR011429">
    <property type="entry name" value="Cyt_c_Planctomycete-type"/>
</dbReference>
<evidence type="ECO:0000313" key="8">
    <source>
        <dbReference type="Proteomes" id="UP001239462"/>
    </source>
</evidence>
<feature type="domain" description="DUF1592" evidence="4">
    <location>
        <begin position="504"/>
        <end position="629"/>
    </location>
</feature>
<dbReference type="Gene3D" id="1.10.760.10">
    <property type="entry name" value="Cytochrome c-like domain"/>
    <property type="match status" value="1"/>
</dbReference>
<evidence type="ECO:0000259" key="2">
    <source>
        <dbReference type="Pfam" id="PF07626"/>
    </source>
</evidence>
<dbReference type="Pfam" id="PF07624">
    <property type="entry name" value="PSD2"/>
    <property type="match status" value="1"/>
</dbReference>
<organism evidence="7 8">
    <name type="scientific">Roseiconus lacunae</name>
    <dbReference type="NCBI Taxonomy" id="2605694"/>
    <lineage>
        <taxon>Bacteria</taxon>
        <taxon>Pseudomonadati</taxon>
        <taxon>Planctomycetota</taxon>
        <taxon>Planctomycetia</taxon>
        <taxon>Pirellulales</taxon>
        <taxon>Pirellulaceae</taxon>
        <taxon>Roseiconus</taxon>
    </lineage>
</organism>
<dbReference type="Pfam" id="PF07627">
    <property type="entry name" value="PSCyt3"/>
    <property type="match status" value="1"/>
</dbReference>
<dbReference type="InterPro" id="IPR013043">
    <property type="entry name" value="DUF1595"/>
</dbReference>
<evidence type="ECO:0000313" key="7">
    <source>
        <dbReference type="EMBL" id="MDM4016463.1"/>
    </source>
</evidence>
<dbReference type="InterPro" id="IPR036909">
    <property type="entry name" value="Cyt_c-like_dom_sf"/>
</dbReference>
<sequence length="843" mass="95021">MAFTIVSASLAQNSYQAGSGLIAGNQLINRDVITAILERHCVDCHGPDDQQADLRFDQLGDDFSDRETAARWLEVRTQINLGQMPPEGDQRLSAEESSLVTRWVTSKVRAAERLHRSSQDNVLMRRLNRHEYTQTISDLLSMKFPTGESPLDVLPPDGTAEGFDKVSTALQLDPSLMESYYRVAKRIADRAIVDGPPEYPTETMRLEFEEIADSHAIGYLLTRLGMEVVPGGIRLSEGSTRSFGMLRYPGRRDNNVAPVNGFYRFTLKVGGTAGADGQVPRLQVTNSHPDETMRVIMEFDVDAPWHQPKEYSVVIPRDTLGGEVQVRLLNETSLYMSQRPGENFMRRNGQLGKDGQFAKTIRLAGRQIAEGWGGDRSTPDPDKLDWKQFPHVFLDYLEVEGPLYDAWPPLSHQAILFAGEDAKQDDDYVQKIFARLLPRAWRRPVSEAEAKPILNVVRSELKAGESFREAIRVGVVATLCSPKFLYLVEPNAGGKETDDRVRLNYAIASRLSYLIWNSMPDETLFQLAEESKLLDRKTLVRQVDRMLDDPKVDRLVDSFARQWFRTETFTAFTPDRHLYRSYDDALAKSVIREPLEFFRYLMKHDESLLNLLDSDFLVLDERLAKHYGIDGVEGAEFRRVDRPASSPRGGLLGMAGVHQAGSDGVRTKPVSRAVYVREVLFNDPPDPPPPNAGEIEPNVQGERLTVRERLLAHQQIAACAACHRSLDPYGLALENFNVIGRWRTEQDGENFRGRNVPAIDPSGRLPDGSDFESFAEFKQLLTAQANRFRRGLAERALVYALGRPVMPSDDDDLEHIVTTMTEGGDTLRHLFYGLVTSPIFLER</sequence>
<dbReference type="InterPro" id="IPR013036">
    <property type="entry name" value="DUF1587"/>
</dbReference>
<evidence type="ECO:0000259" key="4">
    <source>
        <dbReference type="Pfam" id="PF07631"/>
    </source>
</evidence>
<dbReference type="Pfam" id="PF07637">
    <property type="entry name" value="PSD5"/>
    <property type="match status" value="1"/>
</dbReference>
<dbReference type="Proteomes" id="UP001239462">
    <property type="component" value="Unassembled WGS sequence"/>
</dbReference>
<gene>
    <name evidence="7" type="ORF">QTN89_13545</name>
</gene>
<feature type="domain" description="DUF1585" evidence="1">
    <location>
        <begin position="767"/>
        <end position="840"/>
    </location>
</feature>
<dbReference type="InterPro" id="IPR011478">
    <property type="entry name" value="DUF1585"/>
</dbReference>
<dbReference type="SUPFAM" id="SSF46626">
    <property type="entry name" value="Cytochrome c"/>
    <property type="match status" value="1"/>
</dbReference>
<dbReference type="Pfam" id="PF07635">
    <property type="entry name" value="PSCyt1"/>
    <property type="match status" value="1"/>
</dbReference>
<comment type="caution">
    <text evidence="7">The sequence shown here is derived from an EMBL/GenBank/DDBJ whole genome shotgun (WGS) entry which is preliminary data.</text>
</comment>
<evidence type="ECO:0000259" key="3">
    <source>
        <dbReference type="Pfam" id="PF07627"/>
    </source>
</evidence>
<evidence type="ECO:0000259" key="6">
    <source>
        <dbReference type="Pfam" id="PF07637"/>
    </source>
</evidence>
<dbReference type="Pfam" id="PF07626">
    <property type="entry name" value="PSD3"/>
    <property type="match status" value="1"/>
</dbReference>
<feature type="domain" description="DUF1595" evidence="6">
    <location>
        <begin position="429"/>
        <end position="489"/>
    </location>
</feature>
<dbReference type="RefSeq" id="WP_289164093.1">
    <property type="nucleotide sequence ID" value="NZ_JASZZN010000008.1"/>
</dbReference>
<accession>A0ABT7PJF3</accession>
<feature type="domain" description="DUF1588" evidence="3">
    <location>
        <begin position="648"/>
        <end position="745"/>
    </location>
</feature>
<dbReference type="Pfam" id="PF07631">
    <property type="entry name" value="PSD4"/>
    <property type="match status" value="1"/>
</dbReference>
<protein>
    <submittedName>
        <fullName evidence="7">DUF1592 domain-containing protein</fullName>
    </submittedName>
</protein>
<keyword evidence="8" id="KW-1185">Reference proteome</keyword>
<dbReference type="InterPro" id="IPR013039">
    <property type="entry name" value="DUF1588"/>
</dbReference>
<dbReference type="InterPro" id="IPR013042">
    <property type="entry name" value="DUF1592"/>
</dbReference>
<proteinExistence type="predicted"/>